<dbReference type="Pfam" id="PF18859">
    <property type="entry name" value="acVLRF1"/>
    <property type="match status" value="1"/>
</dbReference>
<dbReference type="Proteomes" id="UP001500974">
    <property type="component" value="Unassembled WGS sequence"/>
</dbReference>
<dbReference type="SUPFAM" id="SSF53137">
    <property type="entry name" value="Translational machinery components"/>
    <property type="match status" value="1"/>
</dbReference>
<dbReference type="RefSeq" id="WP_277357304.1">
    <property type="nucleotide sequence ID" value="NZ_BAAAON010000002.1"/>
</dbReference>
<comment type="caution">
    <text evidence="2">The sequence shown here is derived from an EMBL/GenBank/DDBJ whole genome shotgun (WGS) entry which is preliminary data.</text>
</comment>
<keyword evidence="2" id="KW-0378">Hydrolase</keyword>
<reference evidence="2 3" key="1">
    <citation type="journal article" date="2019" name="Int. J. Syst. Evol. Microbiol.">
        <title>The Global Catalogue of Microorganisms (GCM) 10K type strain sequencing project: providing services to taxonomists for standard genome sequencing and annotation.</title>
        <authorList>
            <consortium name="The Broad Institute Genomics Platform"/>
            <consortium name="The Broad Institute Genome Sequencing Center for Infectious Disease"/>
            <person name="Wu L."/>
            <person name="Ma J."/>
        </authorList>
    </citation>
    <scope>NUCLEOTIDE SEQUENCE [LARGE SCALE GENOMIC DNA]</scope>
    <source>
        <strain evidence="2 3">JCM 14917</strain>
    </source>
</reference>
<gene>
    <name evidence="2" type="ORF">GCM10009784_19790</name>
</gene>
<protein>
    <submittedName>
        <fullName evidence="2">AcVLRF1 family peptidyl-tRNA hydrolase</fullName>
    </submittedName>
</protein>
<name>A0ABN3AXL5_9MICC</name>
<keyword evidence="3" id="KW-1185">Reference proteome</keyword>
<evidence type="ECO:0000259" key="1">
    <source>
        <dbReference type="Pfam" id="PF18859"/>
    </source>
</evidence>
<dbReference type="NCBIfam" id="NF041024">
    <property type="entry name" value="acVLRF1_NCBI"/>
    <property type="match status" value="1"/>
</dbReference>
<evidence type="ECO:0000313" key="3">
    <source>
        <dbReference type="Proteomes" id="UP001500974"/>
    </source>
</evidence>
<sequence length="225" mass="24089">MQDKRSVLVTPERLAGWVQRFGERNGTFSAEHADRKAGVVVLRAANGCRAEIAAPLAVLSRSEVFSEPMPSEPQPAIEALIRVSSVPVTVGVLLIRRGGYGVGIAREGALIASKNGTRYVQSRTAAGGWSQQRFARRRANQADALVDTAAERAAVLFDADHPACLQPGGDAKLFSECLGHARLAAYRSLPRLPLLPVPDPRQDVLRQAAADTRALRITLTGIPPA</sequence>
<dbReference type="InterPro" id="IPR040783">
    <property type="entry name" value="VLRF1"/>
</dbReference>
<evidence type="ECO:0000313" key="2">
    <source>
        <dbReference type="EMBL" id="GAA2175824.1"/>
    </source>
</evidence>
<dbReference type="GO" id="GO:0016787">
    <property type="term" value="F:hydrolase activity"/>
    <property type="evidence" value="ECO:0007669"/>
    <property type="project" value="UniProtKB-KW"/>
</dbReference>
<proteinExistence type="predicted"/>
<organism evidence="2 3">
    <name type="scientific">Arthrobacter parietis</name>
    <dbReference type="NCBI Taxonomy" id="271434"/>
    <lineage>
        <taxon>Bacteria</taxon>
        <taxon>Bacillati</taxon>
        <taxon>Actinomycetota</taxon>
        <taxon>Actinomycetes</taxon>
        <taxon>Micrococcales</taxon>
        <taxon>Micrococcaceae</taxon>
        <taxon>Arthrobacter</taxon>
    </lineage>
</organism>
<feature type="domain" description="Actinobacteria/chloroflexi VLRF1 release factor" evidence="1">
    <location>
        <begin position="89"/>
        <end position="218"/>
    </location>
</feature>
<dbReference type="EMBL" id="BAAAON010000002">
    <property type="protein sequence ID" value="GAA2175824.1"/>
    <property type="molecule type" value="Genomic_DNA"/>
</dbReference>
<dbReference type="InterPro" id="IPR042226">
    <property type="entry name" value="eFR1_2_sf"/>
</dbReference>
<accession>A0ABN3AXL5</accession>
<dbReference type="Gene3D" id="3.30.420.60">
    <property type="entry name" value="eRF1 domain 2"/>
    <property type="match status" value="1"/>
</dbReference>